<gene>
    <name evidence="4" type="ORF">CCAM_LOCUS2782</name>
</gene>
<feature type="compositionally biased region" description="Basic residues" evidence="2">
    <location>
        <begin position="74"/>
        <end position="85"/>
    </location>
</feature>
<dbReference type="SMART" id="SM00343">
    <property type="entry name" value="ZnF_C2HC"/>
    <property type="match status" value="1"/>
</dbReference>
<accession>A0A484KGH2</accession>
<protein>
    <recommendedName>
        <fullName evidence="3">CCHC-type domain-containing protein</fullName>
    </recommendedName>
</protein>
<dbReference type="Proteomes" id="UP000595140">
    <property type="component" value="Unassembled WGS sequence"/>
</dbReference>
<feature type="region of interest" description="Disordered" evidence="2">
    <location>
        <begin position="66"/>
        <end position="120"/>
    </location>
</feature>
<organism evidence="4 5">
    <name type="scientific">Cuscuta campestris</name>
    <dbReference type="NCBI Taxonomy" id="132261"/>
    <lineage>
        <taxon>Eukaryota</taxon>
        <taxon>Viridiplantae</taxon>
        <taxon>Streptophyta</taxon>
        <taxon>Embryophyta</taxon>
        <taxon>Tracheophyta</taxon>
        <taxon>Spermatophyta</taxon>
        <taxon>Magnoliopsida</taxon>
        <taxon>eudicotyledons</taxon>
        <taxon>Gunneridae</taxon>
        <taxon>Pentapetalae</taxon>
        <taxon>asterids</taxon>
        <taxon>lamiids</taxon>
        <taxon>Solanales</taxon>
        <taxon>Convolvulaceae</taxon>
        <taxon>Cuscuteae</taxon>
        <taxon>Cuscuta</taxon>
        <taxon>Cuscuta subgen. Grammica</taxon>
        <taxon>Cuscuta sect. Cleistogrammica</taxon>
    </lineage>
</organism>
<keyword evidence="1" id="KW-0863">Zinc-finger</keyword>
<evidence type="ECO:0000313" key="4">
    <source>
        <dbReference type="EMBL" id="VFQ61006.1"/>
    </source>
</evidence>
<dbReference type="InterPro" id="IPR036875">
    <property type="entry name" value="Znf_CCHC_sf"/>
</dbReference>
<dbReference type="AlphaFoldDB" id="A0A484KGH2"/>
<dbReference type="PANTHER" id="PTHR33325:SF11">
    <property type="entry name" value="COLD SHOCK DOMAIN-CONTAINING PROTEIN 4-LIKE"/>
    <property type="match status" value="1"/>
</dbReference>
<feature type="domain" description="CCHC-type" evidence="3">
    <location>
        <begin position="125"/>
        <end position="139"/>
    </location>
</feature>
<dbReference type="PANTHER" id="PTHR33325">
    <property type="entry name" value="ZINC FINGER, CCHC-TYPE-RELATED"/>
    <property type="match status" value="1"/>
</dbReference>
<dbReference type="EMBL" id="OOIL02000126">
    <property type="protein sequence ID" value="VFQ61006.1"/>
    <property type="molecule type" value="Genomic_DNA"/>
</dbReference>
<name>A0A484KGH2_9ASTE</name>
<evidence type="ECO:0000256" key="2">
    <source>
        <dbReference type="SAM" id="MobiDB-lite"/>
    </source>
</evidence>
<evidence type="ECO:0000259" key="3">
    <source>
        <dbReference type="PROSITE" id="PS50158"/>
    </source>
</evidence>
<sequence>MANITKREFDILDLSGQRYLEWRVDALAHLKANGLENTIAENNTSSSQQKAKAIIFLRHHLHETPESNVIQGGARRHFKRGRGNNRNKGPNRGYKNLNGSSSKGKGKFKPPQAKTYEKPKPSGECYKCGIKGHWANECRTAKHLVKLYQASTKRKGKSVEANYTDDINPILPKFDVSDFYMDDAEIGDEVTFGGTTTI</sequence>
<feature type="compositionally biased region" description="Low complexity" evidence="2">
    <location>
        <begin position="86"/>
        <end position="103"/>
    </location>
</feature>
<dbReference type="OrthoDB" id="1737433at2759"/>
<dbReference type="Pfam" id="PF00098">
    <property type="entry name" value="zf-CCHC"/>
    <property type="match status" value="1"/>
</dbReference>
<dbReference type="SUPFAM" id="SSF57756">
    <property type="entry name" value="Retrovirus zinc finger-like domains"/>
    <property type="match status" value="1"/>
</dbReference>
<evidence type="ECO:0000256" key="1">
    <source>
        <dbReference type="PROSITE-ProRule" id="PRU00047"/>
    </source>
</evidence>
<evidence type="ECO:0000313" key="5">
    <source>
        <dbReference type="Proteomes" id="UP000595140"/>
    </source>
</evidence>
<dbReference type="GO" id="GO:0008270">
    <property type="term" value="F:zinc ion binding"/>
    <property type="evidence" value="ECO:0007669"/>
    <property type="project" value="UniProtKB-KW"/>
</dbReference>
<dbReference type="InterPro" id="IPR001878">
    <property type="entry name" value="Znf_CCHC"/>
</dbReference>
<dbReference type="GO" id="GO:0003676">
    <property type="term" value="F:nucleic acid binding"/>
    <property type="evidence" value="ECO:0007669"/>
    <property type="project" value="InterPro"/>
</dbReference>
<keyword evidence="1" id="KW-0479">Metal-binding</keyword>
<keyword evidence="5" id="KW-1185">Reference proteome</keyword>
<dbReference type="PROSITE" id="PS50158">
    <property type="entry name" value="ZF_CCHC"/>
    <property type="match status" value="1"/>
</dbReference>
<keyword evidence="1" id="KW-0862">Zinc</keyword>
<dbReference type="Gene3D" id="4.10.60.10">
    <property type="entry name" value="Zinc finger, CCHC-type"/>
    <property type="match status" value="1"/>
</dbReference>
<reference evidence="4 5" key="1">
    <citation type="submission" date="2018-04" db="EMBL/GenBank/DDBJ databases">
        <authorList>
            <person name="Vogel A."/>
        </authorList>
    </citation>
    <scope>NUCLEOTIDE SEQUENCE [LARGE SCALE GENOMIC DNA]</scope>
</reference>
<proteinExistence type="predicted"/>